<dbReference type="PANTHER" id="PTHR30185:SF13">
    <property type="entry name" value="LICABCH OPERON REGULATOR-RELATED"/>
    <property type="match status" value="1"/>
</dbReference>
<evidence type="ECO:0000256" key="1">
    <source>
        <dbReference type="ARBA" id="ARBA00023015"/>
    </source>
</evidence>
<feature type="domain" description="Mga helix-turn-helix" evidence="3">
    <location>
        <begin position="80"/>
        <end position="163"/>
    </location>
</feature>
<dbReference type="KEGG" id="wjo:FOL01_0205"/>
<evidence type="ECO:0000313" key="5">
    <source>
        <dbReference type="Proteomes" id="UP000185473"/>
    </source>
</evidence>
<protein>
    <recommendedName>
        <fullName evidence="3">Mga helix-turn-helix domain-containing protein</fullName>
    </recommendedName>
</protein>
<evidence type="ECO:0000256" key="2">
    <source>
        <dbReference type="ARBA" id="ARBA00023163"/>
    </source>
</evidence>
<dbReference type="InterPro" id="IPR050661">
    <property type="entry name" value="BglG_antiterminators"/>
</dbReference>
<dbReference type="EMBL" id="CP014332">
    <property type="protein sequence ID" value="APS41064.1"/>
    <property type="molecule type" value="Genomic_DNA"/>
</dbReference>
<dbReference type="OrthoDB" id="2188960at2"/>
<accession>A0A1L6R953</accession>
<name>A0A1L6R953_9LACO</name>
<dbReference type="RefSeq" id="WP_075268911.1">
    <property type="nucleotide sequence ID" value="NZ_CP014332.1"/>
</dbReference>
<dbReference type="PANTHER" id="PTHR30185">
    <property type="entry name" value="CRYPTIC BETA-GLUCOSIDE BGL OPERON ANTITERMINATOR"/>
    <property type="match status" value="1"/>
</dbReference>
<dbReference type="AlphaFoldDB" id="A0A1L6R953"/>
<reference evidence="4 5" key="1">
    <citation type="submission" date="2016-02" db="EMBL/GenBank/DDBJ databases">
        <title>Complete Genome Sequence of Weissella jogaejeotgali FOL01.</title>
        <authorList>
            <person name="Lee J.-H."/>
            <person name="Ku H.-J."/>
        </authorList>
    </citation>
    <scope>NUCLEOTIDE SEQUENCE [LARGE SCALE GENOMIC DNA]</scope>
    <source>
        <strain evidence="4 5">FOL01</strain>
    </source>
</reference>
<organism evidence="4 5">
    <name type="scientific">Weissella jogaejeotgali</name>
    <dbReference type="NCBI Taxonomy" id="1631871"/>
    <lineage>
        <taxon>Bacteria</taxon>
        <taxon>Bacillati</taxon>
        <taxon>Bacillota</taxon>
        <taxon>Bacilli</taxon>
        <taxon>Lactobacillales</taxon>
        <taxon>Lactobacillaceae</taxon>
        <taxon>Weissella</taxon>
    </lineage>
</organism>
<keyword evidence="5" id="KW-1185">Reference proteome</keyword>
<dbReference type="Proteomes" id="UP000185473">
    <property type="component" value="Chromosome"/>
</dbReference>
<keyword evidence="1" id="KW-0805">Transcription regulation</keyword>
<evidence type="ECO:0000313" key="4">
    <source>
        <dbReference type="EMBL" id="APS41064.1"/>
    </source>
</evidence>
<gene>
    <name evidence="4" type="ORF">FOL01_0205</name>
</gene>
<evidence type="ECO:0000259" key="3">
    <source>
        <dbReference type="Pfam" id="PF05043"/>
    </source>
</evidence>
<proteinExistence type="predicted"/>
<dbReference type="STRING" id="1631871.FOL01_0205"/>
<dbReference type="InterPro" id="IPR007737">
    <property type="entry name" value="Mga_HTH"/>
</dbReference>
<keyword evidence="2" id="KW-0804">Transcription</keyword>
<dbReference type="Pfam" id="PF05043">
    <property type="entry name" value="Mga"/>
    <property type="match status" value="1"/>
</dbReference>
<sequence length="461" mass="54072">MQPFMSRNTINVKLIRYLDDQGTSVPVVQLVRALQVDRNTVKKHIVELQSLIQRHFSANEMYLEYNEKTGALFYRHPAINLNKIMLILTDESVLIRLVKSTFDGELHNLGEFNDLNFVSDSTVKRYVKDLQSHLALFGIRYSSSSHELVGDEALVRLCYYRVYWETYSHFEWPFPKFSSAYVMKKVKGWLTKKRIHLEETTQLQIAYWWVINTQRQRQGHQIELSKEILEIRLNDQPIYHWMLPLVTGIQEATFLGYCGLFFCTTMHVGEVQVSNSIQMASQQLLCVLQKRLQQELNNDDTKNMLNQLNIIHSYSMVFPVGGLILERDTLLQAMKLERPRVVEELTETLEKLQKTGNLAFQNQEYLLTNLVPLVLGYFDMSLMNPVLHVFLALDSSPAYRFWFQQELQKNLIDQYRVIFVKKIIECDLVVSNLDISVKQPMVSINVPLNKRDWENLKTFQF</sequence>